<dbReference type="KEGG" id="atx:GCD22_02006"/>
<protein>
    <submittedName>
        <fullName evidence="1">Uncharacterized protein</fullName>
    </submittedName>
</protein>
<evidence type="ECO:0000313" key="2">
    <source>
        <dbReference type="Proteomes" id="UP000363590"/>
    </source>
</evidence>
<accession>A0A5P9XQX1</accession>
<organism evidence="1 2">
    <name type="scientific">Acidithiobacillus thiooxidans ATCC 19377</name>
    <dbReference type="NCBI Taxonomy" id="637390"/>
    <lineage>
        <taxon>Bacteria</taxon>
        <taxon>Pseudomonadati</taxon>
        <taxon>Pseudomonadota</taxon>
        <taxon>Acidithiobacillia</taxon>
        <taxon>Acidithiobacillales</taxon>
        <taxon>Acidithiobacillaceae</taxon>
        <taxon>Acidithiobacillus</taxon>
    </lineage>
</organism>
<proteinExistence type="predicted"/>
<dbReference type="EMBL" id="CP045571">
    <property type="protein sequence ID" value="QFX96262.1"/>
    <property type="molecule type" value="Genomic_DNA"/>
</dbReference>
<reference evidence="1 2" key="1">
    <citation type="submission" date="2019-10" db="EMBL/GenBank/DDBJ databases">
        <authorList>
            <person name="Wang R."/>
        </authorList>
    </citation>
    <scope>NUCLEOTIDE SEQUENCE [LARGE SCALE GENOMIC DNA]</scope>
    <source>
        <strain evidence="1 2">ATCC 19377</strain>
    </source>
</reference>
<evidence type="ECO:0000313" key="1">
    <source>
        <dbReference type="EMBL" id="QFX96262.1"/>
    </source>
</evidence>
<dbReference type="AlphaFoldDB" id="A0A5P9XQX1"/>
<dbReference type="Proteomes" id="UP000363590">
    <property type="component" value="Chromosome"/>
</dbReference>
<sequence length="57" mass="6691">MEIGSDVEVLLHGDHLWLGIDLLPRNHQEMIFYHLLLKLSFKRIIDPGFFTPARFSL</sequence>
<gene>
    <name evidence="1" type="ORF">GCD22_02006</name>
</gene>
<name>A0A5P9XQX1_ACITH</name>